<evidence type="ECO:0000256" key="2">
    <source>
        <dbReference type="SAM" id="MobiDB-lite"/>
    </source>
</evidence>
<keyword evidence="1" id="KW-0732">Signal</keyword>
<feature type="compositionally biased region" description="Polar residues" evidence="2">
    <location>
        <begin position="22"/>
        <end position="35"/>
    </location>
</feature>
<feature type="region of interest" description="Disordered" evidence="2">
    <location>
        <begin position="1"/>
        <end position="49"/>
    </location>
</feature>
<dbReference type="PANTHER" id="PTHR33420:SF3">
    <property type="entry name" value="FIMBRIAL SUBUNIT ELFA"/>
    <property type="match status" value="1"/>
</dbReference>
<evidence type="ECO:0000313" key="4">
    <source>
        <dbReference type="EMBL" id="MFM0637872.1"/>
    </source>
</evidence>
<dbReference type="InterPro" id="IPR008966">
    <property type="entry name" value="Adhesion_dom_sf"/>
</dbReference>
<name>A0ABW9DS79_9BURK</name>
<dbReference type="Proteomes" id="UP001629432">
    <property type="component" value="Unassembled WGS sequence"/>
</dbReference>
<evidence type="ECO:0000259" key="3">
    <source>
        <dbReference type="Pfam" id="PF00419"/>
    </source>
</evidence>
<dbReference type="PANTHER" id="PTHR33420">
    <property type="entry name" value="FIMBRIAL SUBUNIT ELFA-RELATED"/>
    <property type="match status" value="1"/>
</dbReference>
<dbReference type="InterPro" id="IPR036937">
    <property type="entry name" value="Adhesion_dom_fimbrial_sf"/>
</dbReference>
<gene>
    <name evidence="4" type="ORF">PQQ63_14320</name>
</gene>
<dbReference type="RefSeq" id="WP_408336790.1">
    <property type="nucleotide sequence ID" value="NZ_JAQQCF010000011.1"/>
</dbReference>
<dbReference type="Gene3D" id="2.60.40.3310">
    <property type="match status" value="1"/>
</dbReference>
<dbReference type="InterPro" id="IPR000259">
    <property type="entry name" value="Adhesion_dom_fimbrial"/>
</dbReference>
<protein>
    <submittedName>
        <fullName evidence="4">Fimbrial protein</fullName>
    </submittedName>
</protein>
<feature type="domain" description="Fimbrial-type adhesion" evidence="3">
    <location>
        <begin position="243"/>
        <end position="384"/>
    </location>
</feature>
<keyword evidence="5" id="KW-1185">Reference proteome</keyword>
<evidence type="ECO:0000313" key="5">
    <source>
        <dbReference type="Proteomes" id="UP001629432"/>
    </source>
</evidence>
<reference evidence="4 5" key="1">
    <citation type="journal article" date="2024" name="Chem. Sci.">
        <title>Discovery of megapolipeptins by genome mining of a Burkholderiales bacteria collection.</title>
        <authorList>
            <person name="Paulo B.S."/>
            <person name="Recchia M.J.J."/>
            <person name="Lee S."/>
            <person name="Fergusson C.H."/>
            <person name="Romanowski S.B."/>
            <person name="Hernandez A."/>
            <person name="Krull N."/>
            <person name="Liu D.Y."/>
            <person name="Cavanagh H."/>
            <person name="Bos A."/>
            <person name="Gray C.A."/>
            <person name="Murphy B.T."/>
            <person name="Linington R.G."/>
            <person name="Eustaquio A.S."/>
        </authorList>
    </citation>
    <scope>NUCLEOTIDE SEQUENCE [LARGE SCALE GENOMIC DNA]</scope>
    <source>
        <strain evidence="4 5">RL17-338-BIC-A</strain>
    </source>
</reference>
<accession>A0ABW9DS79</accession>
<dbReference type="Pfam" id="PF00419">
    <property type="entry name" value="Fimbrial"/>
    <property type="match status" value="1"/>
</dbReference>
<sequence>MKRTFTAYLRSSPASHGESQEQRGINVNTTEAKTVSSKKDSASNGTRPVTQMRRRGVWLTRALGAGVLMLGTLPAHADFVHMPYQKGWTDNLDNINFSASLSSSRDVAVGTVLQSVKNSQNMTYTATCPVTKTMTVNGTPVPGMTDTYQTNVPGIGVHFYATSGWGNMANPLISVPATEILSPGTSGSGYPTFYTRADLVVTGAIGNGTLTNLPTMSLSYSGDCIADPNYETPHTLAITAGTTITGRTCSVTTPSVDVALPTAFPSNLNTGSTGMTPFNLGVNCTKGVNVNITLTDASNVSNRSTTLSLAPGSTAGGVGLQILNGSTPIAYGPDSAVAGNLNQWAAGTSAGGAMTIPLKAQYVKTGAVTPGTVKGLATFTMSYQ</sequence>
<dbReference type="EMBL" id="JAQQCF010000011">
    <property type="protein sequence ID" value="MFM0637872.1"/>
    <property type="molecule type" value="Genomic_DNA"/>
</dbReference>
<proteinExistence type="predicted"/>
<comment type="caution">
    <text evidence="4">The sequence shown here is derived from an EMBL/GenBank/DDBJ whole genome shotgun (WGS) entry which is preliminary data.</text>
</comment>
<dbReference type="Gene3D" id="2.60.40.1090">
    <property type="entry name" value="Fimbrial-type adhesion domain"/>
    <property type="match status" value="1"/>
</dbReference>
<organism evidence="4 5">
    <name type="scientific">Paraburkholderia metrosideri</name>
    <dbReference type="NCBI Taxonomy" id="580937"/>
    <lineage>
        <taxon>Bacteria</taxon>
        <taxon>Pseudomonadati</taxon>
        <taxon>Pseudomonadota</taxon>
        <taxon>Betaproteobacteria</taxon>
        <taxon>Burkholderiales</taxon>
        <taxon>Burkholderiaceae</taxon>
        <taxon>Paraburkholderia</taxon>
    </lineage>
</organism>
<dbReference type="InterPro" id="IPR050263">
    <property type="entry name" value="Bact_Fimbrial_Adh_Pro"/>
</dbReference>
<dbReference type="SUPFAM" id="SSF49401">
    <property type="entry name" value="Bacterial adhesins"/>
    <property type="match status" value="1"/>
</dbReference>
<evidence type="ECO:0000256" key="1">
    <source>
        <dbReference type="ARBA" id="ARBA00022729"/>
    </source>
</evidence>